<proteinExistence type="inferred from homology"/>
<keyword evidence="8" id="KW-0249">Electron transport</keyword>
<evidence type="ECO:0000256" key="2">
    <source>
        <dbReference type="ARBA" id="ARBA00004651"/>
    </source>
</evidence>
<evidence type="ECO:0000256" key="8">
    <source>
        <dbReference type="ARBA" id="ARBA00022982"/>
    </source>
</evidence>
<evidence type="ECO:0000256" key="12">
    <source>
        <dbReference type="ARBA" id="ARBA00037975"/>
    </source>
</evidence>
<name>A0ABS3E8R9_9GAMM</name>
<evidence type="ECO:0000256" key="11">
    <source>
        <dbReference type="ARBA" id="ARBA00023136"/>
    </source>
</evidence>
<dbReference type="EMBL" id="JAEKJR010000002">
    <property type="protein sequence ID" value="MBN8431706.1"/>
    <property type="molecule type" value="Genomic_DNA"/>
</dbReference>
<comment type="cofactor">
    <cofactor evidence="1">
        <name>heme b</name>
        <dbReference type="ChEBI" id="CHEBI:60344"/>
    </cofactor>
</comment>
<evidence type="ECO:0000259" key="14">
    <source>
        <dbReference type="Pfam" id="PF01292"/>
    </source>
</evidence>
<protein>
    <submittedName>
        <fullName evidence="15">Cytochrome b</fullName>
    </submittedName>
</protein>
<dbReference type="Proteomes" id="UP000664293">
    <property type="component" value="Unassembled WGS sequence"/>
</dbReference>
<dbReference type="InterPro" id="IPR016174">
    <property type="entry name" value="Di-haem_cyt_TM"/>
</dbReference>
<comment type="caution">
    <text evidence="15">The sequence shown here is derived from an EMBL/GenBank/DDBJ whole genome shotgun (WGS) entry which is preliminary data.</text>
</comment>
<evidence type="ECO:0000256" key="7">
    <source>
        <dbReference type="ARBA" id="ARBA00022723"/>
    </source>
</evidence>
<sequence length="182" mass="20571">MNTEQDYGTVAILLHWLMAVLLVALTVLGVYMSGLPDVGFDKIKLTLIVYHKEYGILALGLALLRLAWRVGNALPALVKELPDWQKVTARFVHLCFYALMFALPISGWLMSSAASIPVYFFGFRLPDLIPHNEYRFQLLVEVHKWLGYALIGFILLHAGAALRHHFISRDNTLKKILPGSRL</sequence>
<evidence type="ECO:0000256" key="1">
    <source>
        <dbReference type="ARBA" id="ARBA00001970"/>
    </source>
</evidence>
<feature type="transmembrane region" description="Helical" evidence="13">
    <location>
        <begin position="94"/>
        <end position="122"/>
    </location>
</feature>
<evidence type="ECO:0000256" key="5">
    <source>
        <dbReference type="ARBA" id="ARBA00022617"/>
    </source>
</evidence>
<keyword evidence="16" id="KW-1185">Reference proteome</keyword>
<comment type="subcellular location">
    <subcellularLocation>
        <location evidence="2">Cell membrane</location>
        <topology evidence="2">Multi-pass membrane protein</topology>
    </subcellularLocation>
</comment>
<reference evidence="15 16" key="1">
    <citation type="submission" date="2020-12" db="EMBL/GenBank/DDBJ databases">
        <title>Oil enriched cultivation method for isolating marine PHA-producing bacteria.</title>
        <authorList>
            <person name="Zheng W."/>
            <person name="Yu S."/>
            <person name="Huang Y."/>
        </authorList>
    </citation>
    <scope>NUCLEOTIDE SEQUENCE [LARGE SCALE GENOMIC DNA]</scope>
    <source>
        <strain evidence="15 16">SN0-2</strain>
    </source>
</reference>
<dbReference type="PANTHER" id="PTHR30529:SF1">
    <property type="entry name" value="CYTOCHROME B561 HOMOLOG 2"/>
    <property type="match status" value="1"/>
</dbReference>
<keyword evidence="5" id="KW-0349">Heme</keyword>
<keyword evidence="3" id="KW-0813">Transport</keyword>
<feature type="transmembrane region" description="Helical" evidence="13">
    <location>
        <begin position="12"/>
        <end position="34"/>
    </location>
</feature>
<dbReference type="SUPFAM" id="SSF81342">
    <property type="entry name" value="Transmembrane di-heme cytochromes"/>
    <property type="match status" value="1"/>
</dbReference>
<accession>A0ABS3E8R9</accession>
<keyword evidence="10" id="KW-0408">Iron</keyword>
<dbReference type="RefSeq" id="WP_207002676.1">
    <property type="nucleotide sequence ID" value="NZ_JAEKJR010000002.1"/>
</dbReference>
<gene>
    <name evidence="15" type="ORF">JF535_12680</name>
</gene>
<keyword evidence="7" id="KW-0479">Metal-binding</keyword>
<evidence type="ECO:0000256" key="9">
    <source>
        <dbReference type="ARBA" id="ARBA00022989"/>
    </source>
</evidence>
<evidence type="ECO:0000313" key="15">
    <source>
        <dbReference type="EMBL" id="MBN8431706.1"/>
    </source>
</evidence>
<evidence type="ECO:0000256" key="6">
    <source>
        <dbReference type="ARBA" id="ARBA00022692"/>
    </source>
</evidence>
<feature type="transmembrane region" description="Helical" evidence="13">
    <location>
        <begin position="142"/>
        <end position="162"/>
    </location>
</feature>
<feature type="transmembrane region" description="Helical" evidence="13">
    <location>
        <begin position="54"/>
        <end position="74"/>
    </location>
</feature>
<evidence type="ECO:0000256" key="13">
    <source>
        <dbReference type="SAM" id="Phobius"/>
    </source>
</evidence>
<dbReference type="PANTHER" id="PTHR30529">
    <property type="entry name" value="CYTOCHROME B561"/>
    <property type="match status" value="1"/>
</dbReference>
<keyword evidence="4" id="KW-1003">Cell membrane</keyword>
<evidence type="ECO:0000313" key="16">
    <source>
        <dbReference type="Proteomes" id="UP000664293"/>
    </source>
</evidence>
<evidence type="ECO:0000256" key="4">
    <source>
        <dbReference type="ARBA" id="ARBA00022475"/>
    </source>
</evidence>
<organism evidence="15 16">
    <name type="scientific">Microbulbifer salipaludis</name>
    <dbReference type="NCBI Taxonomy" id="187980"/>
    <lineage>
        <taxon>Bacteria</taxon>
        <taxon>Pseudomonadati</taxon>
        <taxon>Pseudomonadota</taxon>
        <taxon>Gammaproteobacteria</taxon>
        <taxon>Cellvibrionales</taxon>
        <taxon>Microbulbiferaceae</taxon>
        <taxon>Microbulbifer</taxon>
    </lineage>
</organism>
<comment type="similarity">
    <text evidence="12">Belongs to the cytochrome b561 family.</text>
</comment>
<feature type="domain" description="Cytochrome b561 bacterial/Ni-hydrogenase" evidence="14">
    <location>
        <begin position="7"/>
        <end position="179"/>
    </location>
</feature>
<dbReference type="InterPro" id="IPR011577">
    <property type="entry name" value="Cyt_b561_bac/Ni-Hgenase"/>
</dbReference>
<keyword evidence="11 13" id="KW-0472">Membrane</keyword>
<evidence type="ECO:0000256" key="10">
    <source>
        <dbReference type="ARBA" id="ARBA00023004"/>
    </source>
</evidence>
<keyword evidence="6 13" id="KW-0812">Transmembrane</keyword>
<keyword evidence="9 13" id="KW-1133">Transmembrane helix</keyword>
<evidence type="ECO:0000256" key="3">
    <source>
        <dbReference type="ARBA" id="ARBA00022448"/>
    </source>
</evidence>
<dbReference type="InterPro" id="IPR052168">
    <property type="entry name" value="Cytochrome_b561_oxidase"/>
</dbReference>
<dbReference type="Pfam" id="PF01292">
    <property type="entry name" value="Ni_hydr_CYTB"/>
    <property type="match status" value="1"/>
</dbReference>